<name>A0A0F8AZ75_CERFI</name>
<dbReference type="EMBL" id="LBBL01000584">
    <property type="protein sequence ID" value="KKF92145.1"/>
    <property type="molecule type" value="Genomic_DNA"/>
</dbReference>
<evidence type="ECO:0000313" key="3">
    <source>
        <dbReference type="EMBL" id="KKF92145.1"/>
    </source>
</evidence>
<feature type="region of interest" description="Disordered" evidence="1">
    <location>
        <begin position="72"/>
        <end position="124"/>
    </location>
</feature>
<keyword evidence="4" id="KW-1185">Reference proteome</keyword>
<feature type="chain" id="PRO_5002527234" evidence="2">
    <location>
        <begin position="20"/>
        <end position="124"/>
    </location>
</feature>
<gene>
    <name evidence="3" type="ORF">CFO_g5501</name>
</gene>
<accession>A0A0F8AZ75</accession>
<feature type="signal peptide" evidence="2">
    <location>
        <begin position="1"/>
        <end position="19"/>
    </location>
</feature>
<sequence length="124" mass="14582">MQLWITTALLALASKAVMGAPHPMEGTEPAACYNKCYWDASVCWCMNIYGYNVRASDDWCFYAQDDEDWERNYGKKEEKQQSEEEEEYEDEDEDEDEEEEEGEDENEEEEEGEDENEDEDEGQD</sequence>
<reference evidence="3 4" key="1">
    <citation type="submission" date="2015-04" db="EMBL/GenBank/DDBJ databases">
        <title>Genome sequence of Ceratocystis platani, a major pathogen of plane trees.</title>
        <authorList>
            <person name="Belbahri L."/>
        </authorList>
    </citation>
    <scope>NUCLEOTIDE SEQUENCE [LARGE SCALE GENOMIC DNA]</scope>
    <source>
        <strain evidence="3 4">CFO</strain>
    </source>
</reference>
<evidence type="ECO:0000313" key="4">
    <source>
        <dbReference type="Proteomes" id="UP000034841"/>
    </source>
</evidence>
<protein>
    <submittedName>
        <fullName evidence="3">Uncharacterized protein</fullName>
    </submittedName>
</protein>
<comment type="caution">
    <text evidence="3">The sequence shown here is derived from an EMBL/GenBank/DDBJ whole genome shotgun (WGS) entry which is preliminary data.</text>
</comment>
<dbReference type="Proteomes" id="UP000034841">
    <property type="component" value="Unassembled WGS sequence"/>
</dbReference>
<keyword evidence="2" id="KW-0732">Signal</keyword>
<evidence type="ECO:0000256" key="1">
    <source>
        <dbReference type="SAM" id="MobiDB-lite"/>
    </source>
</evidence>
<organism evidence="3 4">
    <name type="scientific">Ceratocystis fimbriata f. sp. platani</name>
    <dbReference type="NCBI Taxonomy" id="88771"/>
    <lineage>
        <taxon>Eukaryota</taxon>
        <taxon>Fungi</taxon>
        <taxon>Dikarya</taxon>
        <taxon>Ascomycota</taxon>
        <taxon>Pezizomycotina</taxon>
        <taxon>Sordariomycetes</taxon>
        <taxon>Hypocreomycetidae</taxon>
        <taxon>Microascales</taxon>
        <taxon>Ceratocystidaceae</taxon>
        <taxon>Ceratocystis</taxon>
    </lineage>
</organism>
<feature type="compositionally biased region" description="Basic and acidic residues" evidence="1">
    <location>
        <begin position="72"/>
        <end position="82"/>
    </location>
</feature>
<evidence type="ECO:0000256" key="2">
    <source>
        <dbReference type="SAM" id="SignalP"/>
    </source>
</evidence>
<dbReference type="AlphaFoldDB" id="A0A0F8AZ75"/>
<proteinExistence type="predicted"/>
<feature type="compositionally biased region" description="Acidic residues" evidence="1">
    <location>
        <begin position="83"/>
        <end position="124"/>
    </location>
</feature>